<dbReference type="SUPFAM" id="SSF49764">
    <property type="entry name" value="HSP20-like chaperones"/>
    <property type="match status" value="1"/>
</dbReference>
<dbReference type="Gene3D" id="2.60.40.790">
    <property type="match status" value="1"/>
</dbReference>
<dbReference type="InterPro" id="IPR031107">
    <property type="entry name" value="Small_HSP"/>
</dbReference>
<organism evidence="5 6">
    <name type="scientific">Neomoorella thermoacetica</name>
    <name type="common">Clostridium thermoaceticum</name>
    <dbReference type="NCBI Taxonomy" id="1525"/>
    <lineage>
        <taxon>Bacteria</taxon>
        <taxon>Bacillati</taxon>
        <taxon>Bacillota</taxon>
        <taxon>Clostridia</taxon>
        <taxon>Neomoorellales</taxon>
        <taxon>Neomoorellaceae</taxon>
        <taxon>Neomoorella</taxon>
    </lineage>
</organism>
<feature type="domain" description="SHSP" evidence="4">
    <location>
        <begin position="40"/>
        <end position="154"/>
    </location>
</feature>
<protein>
    <submittedName>
        <fullName evidence="5">Hsp20/alpha crystallin family protein</fullName>
    </submittedName>
</protein>
<dbReference type="InterPro" id="IPR002068">
    <property type="entry name" value="A-crystallin/Hsp20_dom"/>
</dbReference>
<sequence length="221" mass="24489">MMTGEYNPLEALKNIPYLDEDFFKEVTGMSWPGPAGLLNRLTRGKWPPVDIVETAGEIIVTVALPGLRQAGDVRVELNGNILRLEGEIYPEIQLLPVVKVHQQEKKQGRFSRSVTLPVAVNSKSARATYQRGLLEIRFIKHPGSQGETLNIEFFKPCLSPVGLEVTQAVADDYTIFHSRHGEGAQAFTGRLPGKEQSRPGSYPGPGRDMLQGPFHKPLPHK</sequence>
<gene>
    <name evidence="5" type="ORF">MOOR_21340</name>
</gene>
<dbReference type="Proteomes" id="UP000182743">
    <property type="component" value="Unassembled WGS sequence"/>
</dbReference>
<name>A0A1J5JS57_NEOTH</name>
<evidence type="ECO:0000313" key="5">
    <source>
        <dbReference type="EMBL" id="OIQ08280.1"/>
    </source>
</evidence>
<reference evidence="5 6" key="1">
    <citation type="submission" date="2016-08" db="EMBL/GenBank/DDBJ databases">
        <title>Genome-based comparison of Moorella thermoacetic strains.</title>
        <authorList>
            <person name="Poehlein A."/>
            <person name="Bengelsdorf F.R."/>
            <person name="Esser C."/>
            <person name="Duerre P."/>
            <person name="Daniel R."/>
        </authorList>
    </citation>
    <scope>NUCLEOTIDE SEQUENCE [LARGE SCALE GENOMIC DNA]</scope>
    <source>
        <strain evidence="5 6">DSM 11768</strain>
    </source>
</reference>
<dbReference type="EMBL" id="MIHH01000013">
    <property type="protein sequence ID" value="OIQ08280.1"/>
    <property type="molecule type" value="Genomic_DNA"/>
</dbReference>
<evidence type="ECO:0000313" key="6">
    <source>
        <dbReference type="Proteomes" id="UP000182743"/>
    </source>
</evidence>
<comment type="caution">
    <text evidence="5">The sequence shown here is derived from an EMBL/GenBank/DDBJ whole genome shotgun (WGS) entry which is preliminary data.</text>
</comment>
<dbReference type="Pfam" id="PF00011">
    <property type="entry name" value="HSP20"/>
    <property type="match status" value="1"/>
</dbReference>
<accession>A0A1J5JS57</accession>
<evidence type="ECO:0000256" key="2">
    <source>
        <dbReference type="RuleBase" id="RU003616"/>
    </source>
</evidence>
<dbReference type="InterPro" id="IPR008978">
    <property type="entry name" value="HSP20-like_chaperone"/>
</dbReference>
<dbReference type="AlphaFoldDB" id="A0A1J5JS57"/>
<evidence type="ECO:0000259" key="4">
    <source>
        <dbReference type="PROSITE" id="PS01031"/>
    </source>
</evidence>
<dbReference type="PROSITE" id="PS01031">
    <property type="entry name" value="SHSP"/>
    <property type="match status" value="1"/>
</dbReference>
<feature type="region of interest" description="Disordered" evidence="3">
    <location>
        <begin position="184"/>
        <end position="221"/>
    </location>
</feature>
<evidence type="ECO:0000256" key="1">
    <source>
        <dbReference type="PROSITE-ProRule" id="PRU00285"/>
    </source>
</evidence>
<dbReference type="CDD" id="cd06464">
    <property type="entry name" value="ACD_sHsps-like"/>
    <property type="match status" value="1"/>
</dbReference>
<evidence type="ECO:0000256" key="3">
    <source>
        <dbReference type="SAM" id="MobiDB-lite"/>
    </source>
</evidence>
<proteinExistence type="inferred from homology"/>
<dbReference type="PANTHER" id="PTHR11527">
    <property type="entry name" value="HEAT-SHOCK PROTEIN 20 FAMILY MEMBER"/>
    <property type="match status" value="1"/>
</dbReference>
<comment type="similarity">
    <text evidence="1 2">Belongs to the small heat shock protein (HSP20) family.</text>
</comment>
<dbReference type="RefSeq" id="WP_177223235.1">
    <property type="nucleotide sequence ID" value="NZ_CP136417.1"/>
</dbReference>